<accession>A0A2P2QWH4</accession>
<dbReference type="AlphaFoldDB" id="A0A2P2QWH4"/>
<reference evidence="2" key="1">
    <citation type="submission" date="2018-02" db="EMBL/GenBank/DDBJ databases">
        <title>Rhizophora mucronata_Transcriptome.</title>
        <authorList>
            <person name="Meera S.P."/>
            <person name="Sreeshan A."/>
            <person name="Augustine A."/>
        </authorList>
    </citation>
    <scope>NUCLEOTIDE SEQUENCE</scope>
    <source>
        <tissue evidence="2">Leaf</tissue>
    </source>
</reference>
<proteinExistence type="predicted"/>
<dbReference type="EMBL" id="GGEC01090757">
    <property type="protein sequence ID" value="MBX71241.1"/>
    <property type="molecule type" value="Transcribed_RNA"/>
</dbReference>
<feature type="region of interest" description="Disordered" evidence="1">
    <location>
        <begin position="28"/>
        <end position="49"/>
    </location>
</feature>
<evidence type="ECO:0000256" key="1">
    <source>
        <dbReference type="SAM" id="MobiDB-lite"/>
    </source>
</evidence>
<evidence type="ECO:0000313" key="2">
    <source>
        <dbReference type="EMBL" id="MBX71241.1"/>
    </source>
</evidence>
<protein>
    <submittedName>
        <fullName evidence="2">Uncharacterized protein LOC105117190</fullName>
    </submittedName>
</protein>
<name>A0A2P2QWH4_RHIMU</name>
<organism evidence="2">
    <name type="scientific">Rhizophora mucronata</name>
    <name type="common">Asiatic mangrove</name>
    <dbReference type="NCBI Taxonomy" id="61149"/>
    <lineage>
        <taxon>Eukaryota</taxon>
        <taxon>Viridiplantae</taxon>
        <taxon>Streptophyta</taxon>
        <taxon>Embryophyta</taxon>
        <taxon>Tracheophyta</taxon>
        <taxon>Spermatophyta</taxon>
        <taxon>Magnoliopsida</taxon>
        <taxon>eudicotyledons</taxon>
        <taxon>Gunneridae</taxon>
        <taxon>Pentapetalae</taxon>
        <taxon>rosids</taxon>
        <taxon>fabids</taxon>
        <taxon>Malpighiales</taxon>
        <taxon>Rhizophoraceae</taxon>
        <taxon>Rhizophora</taxon>
    </lineage>
</organism>
<feature type="compositionally biased region" description="Basic and acidic residues" evidence="1">
    <location>
        <begin position="28"/>
        <end position="38"/>
    </location>
</feature>
<sequence length="49" mass="5485">MRTTAISGSVQKSHLLACSLPLSLSHTREKAHPQRDEGWDLLIKPHNSH</sequence>